<dbReference type="STRING" id="1450537.A0A395I6S7"/>
<evidence type="ECO:0000256" key="5">
    <source>
        <dbReference type="SAM" id="MobiDB-lite"/>
    </source>
</evidence>
<organism evidence="6 7">
    <name type="scientific">Aspergillus homomorphus (strain CBS 101889)</name>
    <dbReference type="NCBI Taxonomy" id="1450537"/>
    <lineage>
        <taxon>Eukaryota</taxon>
        <taxon>Fungi</taxon>
        <taxon>Dikarya</taxon>
        <taxon>Ascomycota</taxon>
        <taxon>Pezizomycotina</taxon>
        <taxon>Eurotiomycetes</taxon>
        <taxon>Eurotiomycetidae</taxon>
        <taxon>Eurotiales</taxon>
        <taxon>Aspergillaceae</taxon>
        <taxon>Aspergillus</taxon>
        <taxon>Aspergillus subgen. Circumdati</taxon>
    </lineage>
</organism>
<keyword evidence="3" id="KW-0576">Peroxisome</keyword>
<dbReference type="AlphaFoldDB" id="A0A395I6S7"/>
<feature type="region of interest" description="Disordered" evidence="5">
    <location>
        <begin position="130"/>
        <end position="161"/>
    </location>
</feature>
<dbReference type="VEuPathDB" id="FungiDB:BO97DRAFT_441304"/>
<feature type="compositionally biased region" description="Pro residues" evidence="5">
    <location>
        <begin position="141"/>
        <end position="160"/>
    </location>
</feature>
<accession>A0A395I6S7</accession>
<evidence type="ECO:0008006" key="8">
    <source>
        <dbReference type="Google" id="ProtNLM"/>
    </source>
</evidence>
<dbReference type="Pfam" id="PF05648">
    <property type="entry name" value="PEX11"/>
    <property type="match status" value="1"/>
</dbReference>
<evidence type="ECO:0000256" key="3">
    <source>
        <dbReference type="ARBA" id="ARBA00023140"/>
    </source>
</evidence>
<dbReference type="InterPro" id="IPR008733">
    <property type="entry name" value="PEX11"/>
</dbReference>
<keyword evidence="2" id="KW-0472">Membrane</keyword>
<dbReference type="GO" id="GO:0005778">
    <property type="term" value="C:peroxisomal membrane"/>
    <property type="evidence" value="ECO:0007669"/>
    <property type="project" value="UniProtKB-SubCell"/>
</dbReference>
<evidence type="ECO:0000256" key="4">
    <source>
        <dbReference type="ARBA" id="ARBA00046271"/>
    </source>
</evidence>
<dbReference type="OrthoDB" id="10005898at2759"/>
<dbReference type="GeneID" id="37202448"/>
<dbReference type="EMBL" id="KZ824273">
    <property type="protein sequence ID" value="RAL14808.1"/>
    <property type="molecule type" value="Genomic_DNA"/>
</dbReference>
<keyword evidence="1" id="KW-0962">Peroxisome biogenesis</keyword>
<dbReference type="RefSeq" id="XP_025553962.1">
    <property type="nucleotide sequence ID" value="XM_025698159.1"/>
</dbReference>
<feature type="region of interest" description="Disordered" evidence="5">
    <location>
        <begin position="1"/>
        <end position="60"/>
    </location>
</feature>
<name>A0A395I6S7_ASPHC</name>
<dbReference type="PANTHER" id="PTHR12652:SF25">
    <property type="entry name" value="MICROBODY (PEROXISOME) PROLIFERATION PROTEIN PEROXIN 11C (EUROFUNG)"/>
    <property type="match status" value="1"/>
</dbReference>
<gene>
    <name evidence="6" type="ORF">BO97DRAFT_441304</name>
</gene>
<evidence type="ECO:0000256" key="2">
    <source>
        <dbReference type="ARBA" id="ARBA00023136"/>
    </source>
</evidence>
<reference evidence="6 7" key="1">
    <citation type="submission" date="2018-02" db="EMBL/GenBank/DDBJ databases">
        <title>The genomes of Aspergillus section Nigri reveals drivers in fungal speciation.</title>
        <authorList>
            <consortium name="DOE Joint Genome Institute"/>
            <person name="Vesth T.C."/>
            <person name="Nybo J."/>
            <person name="Theobald S."/>
            <person name="Brandl J."/>
            <person name="Frisvad J.C."/>
            <person name="Nielsen K.F."/>
            <person name="Lyhne E.K."/>
            <person name="Kogle M.E."/>
            <person name="Kuo A."/>
            <person name="Riley R."/>
            <person name="Clum A."/>
            <person name="Nolan M."/>
            <person name="Lipzen A."/>
            <person name="Salamov A."/>
            <person name="Henrissat B."/>
            <person name="Wiebenga A."/>
            <person name="De vries R.P."/>
            <person name="Grigoriev I.V."/>
            <person name="Mortensen U.H."/>
            <person name="Andersen M.R."/>
            <person name="Baker S.E."/>
        </authorList>
    </citation>
    <scope>NUCLEOTIDE SEQUENCE [LARGE SCALE GENOMIC DNA]</scope>
    <source>
        <strain evidence="6 7">CBS 101889</strain>
    </source>
</reference>
<dbReference type="GO" id="GO:0016559">
    <property type="term" value="P:peroxisome fission"/>
    <property type="evidence" value="ECO:0007669"/>
    <property type="project" value="InterPro"/>
</dbReference>
<sequence>MQSAADTMADPEPIPAHVARESTPSEQKDEGHAPTTTDPGQGSPSAGASPPPTAIPSPSPSLLRARRQLLAALRATDTTIERLDKLTTTAAGTERVLAVTGYLSHALHHLLASAPWLALQTRLSLLARLRRHRQHQHSSSPPKPPPTPPPTTPTTKPKPPLLALSSLMSETRFTLRLLGLLPLWTWGAATLRSPPKDRILYILTLLQVVVNMIYQVLENGSYLAAKGVVPRRFIERWGGLVQWDLWSTRAWFGHIFLQFFVLARERTLRLRRREELASSSGGGSGKGAKDAKLKDAEDEAEVRAWRKSLVNNVCWAPLCLHWCFEEGIGFPEHLTGLVSFMAGAWDFWDSWGRTGSSV</sequence>
<dbReference type="PANTHER" id="PTHR12652">
    <property type="entry name" value="PEROXISOMAL BIOGENESIS FACTOR 11"/>
    <property type="match status" value="1"/>
</dbReference>
<proteinExistence type="predicted"/>
<protein>
    <recommendedName>
        <fullName evidence="8">25D9-5p</fullName>
    </recommendedName>
</protein>
<keyword evidence="7" id="KW-1185">Reference proteome</keyword>
<dbReference type="Proteomes" id="UP000248961">
    <property type="component" value="Unassembled WGS sequence"/>
</dbReference>
<evidence type="ECO:0000313" key="7">
    <source>
        <dbReference type="Proteomes" id="UP000248961"/>
    </source>
</evidence>
<feature type="compositionally biased region" description="Pro residues" evidence="5">
    <location>
        <begin position="49"/>
        <end position="59"/>
    </location>
</feature>
<comment type="subcellular location">
    <subcellularLocation>
        <location evidence="4">Peroxisome membrane</location>
    </subcellularLocation>
</comment>
<feature type="compositionally biased region" description="Low complexity" evidence="5">
    <location>
        <begin position="39"/>
        <end position="48"/>
    </location>
</feature>
<evidence type="ECO:0000313" key="6">
    <source>
        <dbReference type="EMBL" id="RAL14808.1"/>
    </source>
</evidence>
<evidence type="ECO:0000256" key="1">
    <source>
        <dbReference type="ARBA" id="ARBA00022593"/>
    </source>
</evidence>